<name>A0A1B1K0X8_RHOOP</name>
<dbReference type="PATRIC" id="fig|37919.13.peg.1577"/>
<proteinExistence type="predicted"/>
<dbReference type="AlphaFoldDB" id="A0A1B1K0X8"/>
<feature type="domain" description="GAF" evidence="1">
    <location>
        <begin position="127"/>
        <end position="239"/>
    </location>
</feature>
<evidence type="ECO:0000259" key="1">
    <source>
        <dbReference type="Pfam" id="PF01590"/>
    </source>
</evidence>
<protein>
    <submittedName>
        <fullName evidence="2">Transcriptional regulator</fullName>
    </submittedName>
</protein>
<dbReference type="InterPro" id="IPR003018">
    <property type="entry name" value="GAF"/>
</dbReference>
<dbReference type="Proteomes" id="UP000186108">
    <property type="component" value="Chromosome"/>
</dbReference>
<gene>
    <name evidence="2" type="ORF">R1CP_07725</name>
</gene>
<dbReference type="EMBL" id="CP009111">
    <property type="protein sequence ID" value="ANS26266.1"/>
    <property type="molecule type" value="Genomic_DNA"/>
</dbReference>
<organism evidence="2 3">
    <name type="scientific">Rhodococcus opacus</name>
    <name type="common">Nocardia opaca</name>
    <dbReference type="NCBI Taxonomy" id="37919"/>
    <lineage>
        <taxon>Bacteria</taxon>
        <taxon>Bacillati</taxon>
        <taxon>Actinomycetota</taxon>
        <taxon>Actinomycetes</taxon>
        <taxon>Mycobacteriales</taxon>
        <taxon>Nocardiaceae</taxon>
        <taxon>Rhodococcus</taxon>
    </lineage>
</organism>
<dbReference type="Gene3D" id="3.30.450.40">
    <property type="match status" value="1"/>
</dbReference>
<dbReference type="Pfam" id="PF01590">
    <property type="entry name" value="GAF"/>
    <property type="match status" value="1"/>
</dbReference>
<sequence length="418" mass="44429">MVGARLWSSTHIPGRLGRVSTTGSVRHRLPAVGSGVDLPRHARLLSQVHDAVLSGRQPPAQPRDVVGRSWSRLQADGVSPDRCEDVVLADYAEVEARRTRTALRSVLPELRDTLTQVAEDANFIVVIADADGVVLWREGSRGVRKAADALGFMEGARWSERSVGTNSIGTALVEDAPVQLFSAEHYARSHCGWSCTGSPVHDPRSGEVLGVVDISGSAMSVHPTTVALVQTAVRLAEATLWQEHTITLGKLRGYAAPALGATAGPALVVDRHGWVADARGLTVPDRVSPPCPGTPLLVPGLGLCMPEPLGDGWLVRRGGRPTAIAVELDLGDTPRATVRGDTSWTRALSPRHAQILRLLTETGSAGIDAASLSVALFGDRDHVVAVRAEISRLRKSLGPVLSTHPYRFVDGVDVHVVG</sequence>
<reference evidence="2 3" key="1">
    <citation type="submission" date="2014-07" db="EMBL/GenBank/DDBJ databases">
        <authorList>
            <person name="Zhang J.E."/>
            <person name="Yang H."/>
            <person name="Guo J."/>
            <person name="Deng Z."/>
            <person name="Luo H."/>
            <person name="Luo M."/>
            <person name="Zhao B."/>
        </authorList>
    </citation>
    <scope>NUCLEOTIDE SEQUENCE [LARGE SCALE GENOMIC DNA]</scope>
    <source>
        <strain evidence="2 3">1CP</strain>
    </source>
</reference>
<evidence type="ECO:0000313" key="3">
    <source>
        <dbReference type="Proteomes" id="UP000186108"/>
    </source>
</evidence>
<dbReference type="RefSeq" id="WP_245371754.1">
    <property type="nucleotide sequence ID" value="NZ_CP009111.1"/>
</dbReference>
<accession>A0A1B1K0X8</accession>
<evidence type="ECO:0000313" key="2">
    <source>
        <dbReference type="EMBL" id="ANS26266.1"/>
    </source>
</evidence>
<dbReference type="InterPro" id="IPR029016">
    <property type="entry name" value="GAF-like_dom_sf"/>
</dbReference>